<organism evidence="1 2">
    <name type="scientific">Caerostris extrusa</name>
    <name type="common">Bark spider</name>
    <name type="synonym">Caerostris bankana</name>
    <dbReference type="NCBI Taxonomy" id="172846"/>
    <lineage>
        <taxon>Eukaryota</taxon>
        <taxon>Metazoa</taxon>
        <taxon>Ecdysozoa</taxon>
        <taxon>Arthropoda</taxon>
        <taxon>Chelicerata</taxon>
        <taxon>Arachnida</taxon>
        <taxon>Araneae</taxon>
        <taxon>Araneomorphae</taxon>
        <taxon>Entelegynae</taxon>
        <taxon>Araneoidea</taxon>
        <taxon>Araneidae</taxon>
        <taxon>Caerostris</taxon>
    </lineage>
</organism>
<gene>
    <name evidence="1" type="ORF">CEXT_461371</name>
</gene>
<dbReference type="AlphaFoldDB" id="A0AAV4XQQ6"/>
<protein>
    <submittedName>
        <fullName evidence="1">Uncharacterized protein</fullName>
    </submittedName>
</protein>
<comment type="caution">
    <text evidence="1">The sequence shown here is derived from an EMBL/GenBank/DDBJ whole genome shotgun (WGS) entry which is preliminary data.</text>
</comment>
<name>A0AAV4XQQ6_CAEEX</name>
<accession>A0AAV4XQQ6</accession>
<evidence type="ECO:0000313" key="1">
    <source>
        <dbReference type="EMBL" id="GIY96500.1"/>
    </source>
</evidence>
<dbReference type="EMBL" id="BPLR01000667">
    <property type="protein sequence ID" value="GIY96500.1"/>
    <property type="molecule type" value="Genomic_DNA"/>
</dbReference>
<sequence length="132" mass="15067">MSQKKKPFCQTIRVPFPLLWNRQFPASTPSNFSGGLVGPMIHKWPDGGEGPGSVFWLQEKCRLPQVTSVPRQTIADTGEFEEGMLERERNWIARSQFCRMVCKCFSDATRRGVLVVRADDFCVEGKENEKQN</sequence>
<proteinExistence type="predicted"/>
<reference evidence="1 2" key="1">
    <citation type="submission" date="2021-06" db="EMBL/GenBank/DDBJ databases">
        <title>Caerostris extrusa draft genome.</title>
        <authorList>
            <person name="Kono N."/>
            <person name="Arakawa K."/>
        </authorList>
    </citation>
    <scope>NUCLEOTIDE SEQUENCE [LARGE SCALE GENOMIC DNA]</scope>
</reference>
<evidence type="ECO:0000313" key="2">
    <source>
        <dbReference type="Proteomes" id="UP001054945"/>
    </source>
</evidence>
<dbReference type="Proteomes" id="UP001054945">
    <property type="component" value="Unassembled WGS sequence"/>
</dbReference>
<keyword evidence="2" id="KW-1185">Reference proteome</keyword>